<protein>
    <submittedName>
        <fullName evidence="7">MFS transporter</fullName>
    </submittedName>
</protein>
<feature type="transmembrane region" description="Helical" evidence="5">
    <location>
        <begin position="49"/>
        <end position="66"/>
    </location>
</feature>
<evidence type="ECO:0000256" key="1">
    <source>
        <dbReference type="ARBA" id="ARBA00004651"/>
    </source>
</evidence>
<evidence type="ECO:0000259" key="6">
    <source>
        <dbReference type="PROSITE" id="PS50850"/>
    </source>
</evidence>
<feature type="transmembrane region" description="Helical" evidence="5">
    <location>
        <begin position="248"/>
        <end position="266"/>
    </location>
</feature>
<dbReference type="Pfam" id="PF07690">
    <property type="entry name" value="MFS_1"/>
    <property type="match status" value="1"/>
</dbReference>
<evidence type="ECO:0000256" key="5">
    <source>
        <dbReference type="SAM" id="Phobius"/>
    </source>
</evidence>
<feature type="transmembrane region" description="Helical" evidence="5">
    <location>
        <begin position="179"/>
        <end position="202"/>
    </location>
</feature>
<dbReference type="Proteomes" id="UP001597326">
    <property type="component" value="Unassembled WGS sequence"/>
</dbReference>
<keyword evidence="4 5" id="KW-0472">Membrane</keyword>
<evidence type="ECO:0000256" key="4">
    <source>
        <dbReference type="ARBA" id="ARBA00023136"/>
    </source>
</evidence>
<name>A0ABW4RXW7_9ACTN</name>
<feature type="transmembrane region" description="Helical" evidence="5">
    <location>
        <begin position="272"/>
        <end position="293"/>
    </location>
</feature>
<feature type="domain" description="Major facilitator superfamily (MFS) profile" evidence="6">
    <location>
        <begin position="1"/>
        <end position="360"/>
    </location>
</feature>
<reference evidence="8" key="1">
    <citation type="journal article" date="2019" name="Int. J. Syst. Evol. Microbiol.">
        <title>The Global Catalogue of Microorganisms (GCM) 10K type strain sequencing project: providing services to taxonomists for standard genome sequencing and annotation.</title>
        <authorList>
            <consortium name="The Broad Institute Genomics Platform"/>
            <consortium name="The Broad Institute Genome Sequencing Center for Infectious Disease"/>
            <person name="Wu L."/>
            <person name="Ma J."/>
        </authorList>
    </citation>
    <scope>NUCLEOTIDE SEQUENCE [LARGE SCALE GENOMIC DNA]</scope>
    <source>
        <strain evidence="8">CAIM 431</strain>
    </source>
</reference>
<dbReference type="EMBL" id="JBHUFZ010000025">
    <property type="protein sequence ID" value="MFD1890654.1"/>
    <property type="molecule type" value="Genomic_DNA"/>
</dbReference>
<feature type="transmembrane region" description="Helical" evidence="5">
    <location>
        <begin position="17"/>
        <end position="37"/>
    </location>
</feature>
<accession>A0ABW4RXW7</accession>
<feature type="transmembrane region" description="Helical" evidence="5">
    <location>
        <begin position="78"/>
        <end position="99"/>
    </location>
</feature>
<feature type="transmembrane region" description="Helical" evidence="5">
    <location>
        <begin position="214"/>
        <end position="236"/>
    </location>
</feature>
<feature type="transmembrane region" description="Helical" evidence="5">
    <location>
        <begin position="337"/>
        <end position="355"/>
    </location>
</feature>
<dbReference type="PROSITE" id="PS50850">
    <property type="entry name" value="MFS"/>
    <property type="match status" value="1"/>
</dbReference>
<dbReference type="InterPro" id="IPR011701">
    <property type="entry name" value="MFS"/>
</dbReference>
<dbReference type="SUPFAM" id="SSF103473">
    <property type="entry name" value="MFS general substrate transporter"/>
    <property type="match status" value="1"/>
</dbReference>
<keyword evidence="8" id="KW-1185">Reference proteome</keyword>
<dbReference type="PANTHER" id="PTHR23531:SF2">
    <property type="entry name" value="PERMEASE"/>
    <property type="match status" value="1"/>
</dbReference>
<keyword evidence="3 5" id="KW-1133">Transmembrane helix</keyword>
<gene>
    <name evidence="7" type="ORF">ACFSCS_10755</name>
</gene>
<keyword evidence="2 5" id="KW-0812">Transmembrane</keyword>
<evidence type="ECO:0000256" key="3">
    <source>
        <dbReference type="ARBA" id="ARBA00022989"/>
    </source>
</evidence>
<sequence length="365" mass="38622">MTSMALYTVDRFQAGDAMAGFAASSFVIGSLLARLFAGRLLDVVGRRKMLTASLVVFIVVAVAYIPTRSLWLLLLLRLVHGVAYGAGNTALTAAVQAIIPPLRRSEGTGYFGLSMTLAAAVGPLLGTVLGAQGHFTQIFWWCAASSVVAMAGALLVRLPEHPADAEQRRTWWRISPRTMIDPVTAPIGLVMLFSAIAYSGIITFLSSYARQFDVVGAASLFFIVYAAATLLSRMVLGRIQDTIGDNAVMYPVMLLFAASLLLLALWPTATSVVLAGALAGVGFGGIIPCAQTIAVHASEPRRIGLAIATFFLMFDAGSGLGPVLLGALVPWTGFRGIYLALAGLMVPTTVLYTVVHGVRTRRTDA</sequence>
<feature type="transmembrane region" description="Helical" evidence="5">
    <location>
        <begin position="111"/>
        <end position="132"/>
    </location>
</feature>
<dbReference type="RefSeq" id="WP_343871962.1">
    <property type="nucleotide sequence ID" value="NZ_BAAAIX010000004.1"/>
</dbReference>
<feature type="transmembrane region" description="Helical" evidence="5">
    <location>
        <begin position="138"/>
        <end position="158"/>
    </location>
</feature>
<dbReference type="InterPro" id="IPR052714">
    <property type="entry name" value="MFS_Exporter"/>
</dbReference>
<evidence type="ECO:0000313" key="8">
    <source>
        <dbReference type="Proteomes" id="UP001597326"/>
    </source>
</evidence>
<proteinExistence type="predicted"/>
<dbReference type="PANTHER" id="PTHR23531">
    <property type="entry name" value="QUINOLENE RESISTANCE PROTEIN NORA"/>
    <property type="match status" value="1"/>
</dbReference>
<evidence type="ECO:0000313" key="7">
    <source>
        <dbReference type="EMBL" id="MFD1890654.1"/>
    </source>
</evidence>
<dbReference type="CDD" id="cd17489">
    <property type="entry name" value="MFS_YfcJ_like"/>
    <property type="match status" value="1"/>
</dbReference>
<comment type="caution">
    <text evidence="7">The sequence shown here is derived from an EMBL/GenBank/DDBJ whole genome shotgun (WGS) entry which is preliminary data.</text>
</comment>
<evidence type="ECO:0000256" key="2">
    <source>
        <dbReference type="ARBA" id="ARBA00022692"/>
    </source>
</evidence>
<dbReference type="PROSITE" id="PS00216">
    <property type="entry name" value="SUGAR_TRANSPORT_1"/>
    <property type="match status" value="1"/>
</dbReference>
<dbReference type="InterPro" id="IPR036259">
    <property type="entry name" value="MFS_trans_sf"/>
</dbReference>
<organism evidence="7 8">
    <name type="scientific">Luteococcus peritonei</name>
    <dbReference type="NCBI Taxonomy" id="88874"/>
    <lineage>
        <taxon>Bacteria</taxon>
        <taxon>Bacillati</taxon>
        <taxon>Actinomycetota</taxon>
        <taxon>Actinomycetes</taxon>
        <taxon>Propionibacteriales</taxon>
        <taxon>Propionibacteriaceae</taxon>
        <taxon>Luteococcus</taxon>
    </lineage>
</organism>
<feature type="transmembrane region" description="Helical" evidence="5">
    <location>
        <begin position="305"/>
        <end position="331"/>
    </location>
</feature>
<dbReference type="Gene3D" id="1.20.1250.20">
    <property type="entry name" value="MFS general substrate transporter like domains"/>
    <property type="match status" value="1"/>
</dbReference>
<dbReference type="InterPro" id="IPR020846">
    <property type="entry name" value="MFS_dom"/>
</dbReference>
<comment type="subcellular location">
    <subcellularLocation>
        <location evidence="1">Cell membrane</location>
        <topology evidence="1">Multi-pass membrane protein</topology>
    </subcellularLocation>
</comment>
<dbReference type="InterPro" id="IPR005829">
    <property type="entry name" value="Sugar_transporter_CS"/>
</dbReference>